<feature type="domain" description="RanBP2-type" evidence="10">
    <location>
        <begin position="37"/>
        <end position="66"/>
    </location>
</feature>
<feature type="compositionally biased region" description="Acidic residues" evidence="9">
    <location>
        <begin position="124"/>
        <end position="135"/>
    </location>
</feature>
<dbReference type="GO" id="GO:0005634">
    <property type="term" value="C:nucleus"/>
    <property type="evidence" value="ECO:0007669"/>
    <property type="project" value="UniProtKB-SubCell"/>
</dbReference>
<dbReference type="PROSITE" id="PS01358">
    <property type="entry name" value="ZF_RANBP2_1"/>
    <property type="match status" value="1"/>
</dbReference>
<feature type="region of interest" description="Disordered" evidence="9">
    <location>
        <begin position="168"/>
        <end position="198"/>
    </location>
</feature>
<dbReference type="GO" id="GO:0008270">
    <property type="term" value="F:zinc ion binding"/>
    <property type="evidence" value="ECO:0007669"/>
    <property type="project" value="UniProtKB-KW"/>
</dbReference>
<evidence type="ECO:0000256" key="1">
    <source>
        <dbReference type="ARBA" id="ARBA00004123"/>
    </source>
</evidence>
<comment type="caution">
    <text evidence="11">The sequence shown here is derived from an EMBL/GenBank/DDBJ whole genome shotgun (WGS) entry which is preliminary data.</text>
</comment>
<feature type="region of interest" description="Disordered" evidence="9">
    <location>
        <begin position="212"/>
        <end position="241"/>
    </location>
</feature>
<dbReference type="PANTHER" id="PTHR12999:SF17">
    <property type="entry name" value="ZINC FINGER RAN-BINDING DOMAIN-CONTAINING PROTEIN 2"/>
    <property type="match status" value="1"/>
</dbReference>
<evidence type="ECO:0000256" key="4">
    <source>
        <dbReference type="ARBA" id="ARBA00022771"/>
    </source>
</evidence>
<reference evidence="11" key="1">
    <citation type="journal article" date="2023" name="G3 (Bethesda)">
        <title>Whole genome assembly and annotation of the endangered Caribbean coral Acropora cervicornis.</title>
        <authorList>
            <person name="Selwyn J.D."/>
            <person name="Vollmer S.V."/>
        </authorList>
    </citation>
    <scope>NUCLEOTIDE SEQUENCE</scope>
    <source>
        <strain evidence="11">K2</strain>
    </source>
</reference>
<evidence type="ECO:0000256" key="5">
    <source>
        <dbReference type="ARBA" id="ARBA00022833"/>
    </source>
</evidence>
<dbReference type="GO" id="GO:0001530">
    <property type="term" value="F:lipopolysaccharide binding"/>
    <property type="evidence" value="ECO:0007669"/>
    <property type="project" value="TreeGrafter"/>
</dbReference>
<dbReference type="PROSITE" id="PS50199">
    <property type="entry name" value="ZF_RANBP2_2"/>
    <property type="match status" value="1"/>
</dbReference>
<dbReference type="AlphaFoldDB" id="A0AAD9PWB9"/>
<keyword evidence="5" id="KW-0862">Zinc</keyword>
<feature type="region of interest" description="Disordered" evidence="9">
    <location>
        <begin position="89"/>
        <end position="143"/>
    </location>
</feature>
<comment type="subcellular location">
    <subcellularLocation>
        <location evidence="1">Nucleus</location>
    </subcellularLocation>
</comment>
<evidence type="ECO:0000259" key="10">
    <source>
        <dbReference type="PROSITE" id="PS50199"/>
    </source>
</evidence>
<dbReference type="Proteomes" id="UP001249851">
    <property type="component" value="Unassembled WGS sequence"/>
</dbReference>
<evidence type="ECO:0000313" key="12">
    <source>
        <dbReference type="Proteomes" id="UP001249851"/>
    </source>
</evidence>
<keyword evidence="4 8" id="KW-0863">Zinc-finger</keyword>
<dbReference type="SMART" id="SM00547">
    <property type="entry name" value="ZnF_RBZ"/>
    <property type="match status" value="1"/>
</dbReference>
<evidence type="ECO:0000256" key="6">
    <source>
        <dbReference type="ARBA" id="ARBA00022884"/>
    </source>
</evidence>
<protein>
    <submittedName>
        <fullName evidence="11">Zinc finger Ran-binding domain-containing protein 2</fullName>
    </submittedName>
</protein>
<dbReference type="InterPro" id="IPR001876">
    <property type="entry name" value="Znf_RanBP2"/>
</dbReference>
<dbReference type="Gene3D" id="4.10.1060.10">
    <property type="entry name" value="Zinc finger, RanBP2-type"/>
    <property type="match status" value="1"/>
</dbReference>
<gene>
    <name evidence="11" type="ORF">P5673_029357</name>
</gene>
<evidence type="ECO:0000256" key="3">
    <source>
        <dbReference type="ARBA" id="ARBA00022737"/>
    </source>
</evidence>
<name>A0AAD9PWB9_ACRCE</name>
<keyword evidence="3" id="KW-0677">Repeat</keyword>
<keyword evidence="7" id="KW-0539">Nucleus</keyword>
<proteinExistence type="predicted"/>
<dbReference type="FunFam" id="4.10.1060.10:FF:000004">
    <property type="entry name" value="Zinc finger Ran-binding domain-containing protein 2"/>
    <property type="match status" value="1"/>
</dbReference>
<evidence type="ECO:0000256" key="7">
    <source>
        <dbReference type="ARBA" id="ARBA00023242"/>
    </source>
</evidence>
<keyword evidence="6" id="KW-0694">RNA-binding</keyword>
<evidence type="ECO:0000313" key="11">
    <source>
        <dbReference type="EMBL" id="KAK2550041.1"/>
    </source>
</evidence>
<keyword evidence="12" id="KW-1185">Reference proteome</keyword>
<dbReference type="EMBL" id="JARQWQ010000116">
    <property type="protein sequence ID" value="KAK2550041.1"/>
    <property type="molecule type" value="Genomic_DNA"/>
</dbReference>
<dbReference type="GO" id="GO:0003723">
    <property type="term" value="F:RNA binding"/>
    <property type="evidence" value="ECO:0007669"/>
    <property type="project" value="UniProtKB-KW"/>
</dbReference>
<dbReference type="PANTHER" id="PTHR12999">
    <property type="entry name" value="ZINC FINGER RAN-BINDING DOMAIN-CONTAINING PROTEIN 2 ZRANB2-RELATED"/>
    <property type="match status" value="1"/>
</dbReference>
<dbReference type="InterPro" id="IPR036443">
    <property type="entry name" value="Znf_RanBP2_sf"/>
</dbReference>
<evidence type="ECO:0000256" key="9">
    <source>
        <dbReference type="SAM" id="MobiDB-lite"/>
    </source>
</evidence>
<keyword evidence="2" id="KW-0479">Metal-binding</keyword>
<dbReference type="SUPFAM" id="SSF90209">
    <property type="entry name" value="Ran binding protein zinc finger-like"/>
    <property type="match status" value="1"/>
</dbReference>
<sequence length="241" mass="26910">MATGFALIRDKGSNDSIKFTGSQIGKQAAAKSKGLFSADDWMCSKCGNVNWARRSDCNMCGHPKFSKVEQRTGYGGGYNEREGVEYIKRDDSDDEFDEFGRRRKSKHGGHQPALEPKVTSLLPQDEEEEDSDEDGDLSKYNLDDEMVTCPSMLLTSLTLKPRIRAVAQDQGHSPLPVKKSDAATALHHHHHHRRDQEAVLHDQTAVQDLVQEAQALDRDPNRTPSHVQDQGLPDDQGKRGF</sequence>
<evidence type="ECO:0000256" key="8">
    <source>
        <dbReference type="PROSITE-ProRule" id="PRU00322"/>
    </source>
</evidence>
<reference evidence="11" key="2">
    <citation type="journal article" date="2023" name="Science">
        <title>Genomic signatures of disease resistance in endangered staghorn corals.</title>
        <authorList>
            <person name="Vollmer S.V."/>
            <person name="Selwyn J.D."/>
            <person name="Despard B.A."/>
            <person name="Roesel C.L."/>
        </authorList>
    </citation>
    <scope>NUCLEOTIDE SEQUENCE</scope>
    <source>
        <strain evidence="11">K2</strain>
    </source>
</reference>
<accession>A0AAD9PWB9</accession>
<organism evidence="11 12">
    <name type="scientific">Acropora cervicornis</name>
    <name type="common">Staghorn coral</name>
    <dbReference type="NCBI Taxonomy" id="6130"/>
    <lineage>
        <taxon>Eukaryota</taxon>
        <taxon>Metazoa</taxon>
        <taxon>Cnidaria</taxon>
        <taxon>Anthozoa</taxon>
        <taxon>Hexacorallia</taxon>
        <taxon>Scleractinia</taxon>
        <taxon>Astrocoeniina</taxon>
        <taxon>Acroporidae</taxon>
        <taxon>Acropora</taxon>
    </lineage>
</organism>
<evidence type="ECO:0000256" key="2">
    <source>
        <dbReference type="ARBA" id="ARBA00022723"/>
    </source>
</evidence>